<dbReference type="SFLD" id="SFLDG01280">
    <property type="entry name" value="HydE/PylB-like"/>
    <property type="match status" value="1"/>
</dbReference>
<dbReference type="SFLD" id="SFLDG01060">
    <property type="entry name" value="BATS_domain_containing"/>
    <property type="match status" value="1"/>
</dbReference>
<dbReference type="RefSeq" id="WP_245695164.1">
    <property type="nucleotide sequence ID" value="NZ_FNJI01000022.1"/>
</dbReference>
<evidence type="ECO:0000256" key="2">
    <source>
        <dbReference type="ARBA" id="ARBA00022723"/>
    </source>
</evidence>
<feature type="binding site" evidence="6">
    <location>
        <position position="148"/>
    </location>
    <ligand>
        <name>(3R)-3-methyl-D-ornithine</name>
        <dbReference type="ChEBI" id="CHEBI:64642"/>
    </ligand>
</feature>
<feature type="region of interest" description="Disordered" evidence="7">
    <location>
        <begin position="1"/>
        <end position="20"/>
    </location>
</feature>
<evidence type="ECO:0000256" key="1">
    <source>
        <dbReference type="ARBA" id="ARBA00022691"/>
    </source>
</evidence>
<keyword evidence="10" id="KW-1185">Reference proteome</keyword>
<feature type="binding site" evidence="5">
    <location>
        <position position="76"/>
    </location>
    <ligand>
        <name>[4Fe-4S] cluster</name>
        <dbReference type="ChEBI" id="CHEBI:49883"/>
        <note>4Fe-4S-S-AdoMet</note>
    </ligand>
</feature>
<keyword evidence="3 5" id="KW-0408">Iron</keyword>
<evidence type="ECO:0000259" key="8">
    <source>
        <dbReference type="PROSITE" id="PS51918"/>
    </source>
</evidence>
<dbReference type="PROSITE" id="PS51918">
    <property type="entry name" value="RADICAL_SAM"/>
    <property type="match status" value="1"/>
</dbReference>
<dbReference type="InterPro" id="IPR058240">
    <property type="entry name" value="rSAM_sf"/>
</dbReference>
<dbReference type="Proteomes" id="UP000199073">
    <property type="component" value="Unassembled WGS sequence"/>
</dbReference>
<dbReference type="EMBL" id="FNJI01000022">
    <property type="protein sequence ID" value="SDP49433.1"/>
    <property type="molecule type" value="Genomic_DNA"/>
</dbReference>
<dbReference type="InterPro" id="IPR024021">
    <property type="entry name" value="FeFe-hyd_HydE_rSAM"/>
</dbReference>
<dbReference type="InterPro" id="IPR034422">
    <property type="entry name" value="HydE/PylB-like"/>
</dbReference>
<dbReference type="Pfam" id="PF04055">
    <property type="entry name" value="Radical_SAM"/>
    <property type="match status" value="1"/>
</dbReference>
<feature type="binding site" evidence="5">
    <location>
        <position position="72"/>
    </location>
    <ligand>
        <name>[4Fe-4S] cluster</name>
        <dbReference type="ChEBI" id="CHEBI:49883"/>
        <note>4Fe-4S-S-AdoMet</note>
    </ligand>
</feature>
<evidence type="ECO:0000256" key="5">
    <source>
        <dbReference type="PIRSR" id="PIRSR004762-1"/>
    </source>
</evidence>
<dbReference type="InterPro" id="IPR007197">
    <property type="entry name" value="rSAM"/>
</dbReference>
<dbReference type="PANTHER" id="PTHR43726">
    <property type="entry name" value="3-METHYLORNITHINE SYNTHASE"/>
    <property type="match status" value="1"/>
</dbReference>
<dbReference type="NCBIfam" id="TIGR03956">
    <property type="entry name" value="rSAM_HydE"/>
    <property type="match status" value="1"/>
</dbReference>
<gene>
    <name evidence="9" type="ORF">SAMN05660330_02944</name>
</gene>
<name>A0A1H0T5W8_9BACT</name>
<evidence type="ECO:0000256" key="6">
    <source>
        <dbReference type="PIRSR" id="PIRSR004762-2"/>
    </source>
</evidence>
<keyword evidence="2" id="KW-0479">Metal-binding</keyword>
<evidence type="ECO:0000256" key="7">
    <source>
        <dbReference type="SAM" id="MobiDB-lite"/>
    </source>
</evidence>
<dbReference type="SFLD" id="SFLDS00029">
    <property type="entry name" value="Radical_SAM"/>
    <property type="match status" value="1"/>
</dbReference>
<dbReference type="SMART" id="SM00729">
    <property type="entry name" value="Elp3"/>
    <property type="match status" value="1"/>
</dbReference>
<dbReference type="GO" id="GO:0046872">
    <property type="term" value="F:metal ion binding"/>
    <property type="evidence" value="ECO:0007669"/>
    <property type="project" value="UniProtKB-KW"/>
</dbReference>
<dbReference type="GO" id="GO:0016740">
    <property type="term" value="F:transferase activity"/>
    <property type="evidence" value="ECO:0007669"/>
    <property type="project" value="TreeGrafter"/>
</dbReference>
<proteinExistence type="predicted"/>
<comment type="cofactor">
    <cofactor evidence="5">
        <name>[4Fe-4S] cluster</name>
        <dbReference type="ChEBI" id="CHEBI:49883"/>
    </cofactor>
    <text evidence="5">Binds 1 [4Fe-4S] cluster. The cluster is coordinated with 3 cysteines and an exchangeable S-adenosyl-L-methionine.</text>
</comment>
<feature type="domain" description="Radical SAM core" evidence="8">
    <location>
        <begin position="58"/>
        <end position="278"/>
    </location>
</feature>
<keyword evidence="4 5" id="KW-0411">Iron-sulfur</keyword>
<dbReference type="SUPFAM" id="SSF102114">
    <property type="entry name" value="Radical SAM enzymes"/>
    <property type="match status" value="1"/>
</dbReference>
<evidence type="ECO:0000313" key="10">
    <source>
        <dbReference type="Proteomes" id="UP000199073"/>
    </source>
</evidence>
<reference evidence="9 10" key="1">
    <citation type="submission" date="2016-10" db="EMBL/GenBank/DDBJ databases">
        <authorList>
            <person name="de Groot N.N."/>
        </authorList>
    </citation>
    <scope>NUCLEOTIDE SEQUENCE [LARGE SCALE GENOMIC DNA]</scope>
    <source>
        <strain evidence="9 10">DSM 12130</strain>
    </source>
</reference>
<dbReference type="PANTHER" id="PTHR43726:SF1">
    <property type="entry name" value="BIOTIN SYNTHASE"/>
    <property type="match status" value="1"/>
</dbReference>
<organism evidence="9 10">
    <name type="scientific">Desulforhopalus singaporensis</name>
    <dbReference type="NCBI Taxonomy" id="91360"/>
    <lineage>
        <taxon>Bacteria</taxon>
        <taxon>Pseudomonadati</taxon>
        <taxon>Thermodesulfobacteriota</taxon>
        <taxon>Desulfobulbia</taxon>
        <taxon>Desulfobulbales</taxon>
        <taxon>Desulfocapsaceae</taxon>
        <taxon>Desulforhopalus</taxon>
    </lineage>
</organism>
<evidence type="ECO:0000313" key="9">
    <source>
        <dbReference type="EMBL" id="SDP49433.1"/>
    </source>
</evidence>
<dbReference type="AlphaFoldDB" id="A0A1H0T5W8"/>
<dbReference type="CDD" id="cd01335">
    <property type="entry name" value="Radical_SAM"/>
    <property type="match status" value="1"/>
</dbReference>
<dbReference type="SFLD" id="SFLDG01082">
    <property type="entry name" value="B12-binding_domain_containing"/>
    <property type="match status" value="1"/>
</dbReference>
<keyword evidence="1 5" id="KW-0949">S-adenosyl-L-methionine</keyword>
<dbReference type="InterPro" id="IPR006638">
    <property type="entry name" value="Elp3/MiaA/NifB-like_rSAM"/>
</dbReference>
<feature type="binding site" evidence="5">
    <location>
        <position position="79"/>
    </location>
    <ligand>
        <name>[4Fe-4S] cluster</name>
        <dbReference type="ChEBI" id="CHEBI:49883"/>
        <note>4Fe-4S-S-AdoMet</note>
    </ligand>
</feature>
<dbReference type="GO" id="GO:0051539">
    <property type="term" value="F:4 iron, 4 sulfur cluster binding"/>
    <property type="evidence" value="ECO:0007669"/>
    <property type="project" value="UniProtKB-KW"/>
</dbReference>
<evidence type="ECO:0000256" key="4">
    <source>
        <dbReference type="ARBA" id="ARBA00023014"/>
    </source>
</evidence>
<feature type="binding site" evidence="6">
    <location>
        <position position="184"/>
    </location>
    <ligand>
        <name>S-adenosyl-L-methionine</name>
        <dbReference type="ChEBI" id="CHEBI:59789"/>
    </ligand>
</feature>
<accession>A0A1H0T5W8</accession>
<dbReference type="Gene3D" id="3.20.20.70">
    <property type="entry name" value="Aldolase class I"/>
    <property type="match status" value="1"/>
</dbReference>
<sequence>MPCLNTSDMAPSGAPLPRERQSVPRACTAQEIERFFRCCSLSDLEGAARKVCERVHGHAVYLRGLIEFTNYCTSNCLYCGIRRDNQKVRRFRMDEGQILDAVQQGLSMGFKTFVLQGGEDPRWTVDRICRLVESIKAATRNRVAVTLSCGMKSGDGYRKFADAGADRYLLRFETSDPELHVRLRDGQTLDQRLEALDHIRSAGFQVGSGFMTGLPGELPETRLDNILLCQSLGLDMVGIGPFIPHPDTPLAGQSSQGIELALQGTALLRLALPLAHIPATTAAGSIVQNGRELMILHGANVLMPNMTPEAFKKSYLLYPGKICIEESCARSLADLKESLFDIGRALSFERADAVKLAHWRHSRHLTKGGLYG</sequence>
<evidence type="ECO:0000256" key="3">
    <source>
        <dbReference type="ARBA" id="ARBA00023004"/>
    </source>
</evidence>
<feature type="binding site" evidence="6">
    <location>
        <position position="173"/>
    </location>
    <ligand>
        <name>S-adenosyl-L-methionine</name>
        <dbReference type="ChEBI" id="CHEBI:59789"/>
    </ligand>
</feature>
<dbReference type="STRING" id="91360.SAMN05660330_02944"/>
<feature type="binding site" evidence="6">
    <location>
        <position position="192"/>
    </location>
    <ligand>
        <name>S-adenosyl-L-methionine</name>
        <dbReference type="ChEBI" id="CHEBI:59789"/>
    </ligand>
</feature>
<dbReference type="PIRSF" id="PIRSF004762">
    <property type="entry name" value="CHP00423"/>
    <property type="match status" value="1"/>
</dbReference>
<dbReference type="InterPro" id="IPR013785">
    <property type="entry name" value="Aldolase_TIM"/>
</dbReference>
<keyword evidence="5" id="KW-0004">4Fe-4S</keyword>
<feature type="binding site" evidence="6">
    <location>
        <position position="285"/>
    </location>
    <ligand>
        <name>(3R)-3-methyl-D-ornithine</name>
        <dbReference type="ChEBI" id="CHEBI:64642"/>
    </ligand>
</feature>
<protein>
    <submittedName>
        <fullName evidence="9">Biotin synthase</fullName>
    </submittedName>
</protein>
<dbReference type="SFLD" id="SFLDF00348">
    <property type="entry name" value="FeFe_hydrogenase_maturase_(Hyd"/>
    <property type="match status" value="1"/>
</dbReference>